<dbReference type="PANTHER" id="PTHR23308">
    <property type="entry name" value="NUCLEAR INHIBITOR OF PROTEIN PHOSPHATASE-1"/>
    <property type="match status" value="1"/>
</dbReference>
<feature type="compositionally biased region" description="Polar residues" evidence="2">
    <location>
        <begin position="316"/>
        <end position="325"/>
    </location>
</feature>
<evidence type="ECO:0000313" key="4">
    <source>
        <dbReference type="EMBL" id="MED6157242.1"/>
    </source>
</evidence>
<organism evidence="4 5">
    <name type="scientific">Stylosanthes scabra</name>
    <dbReference type="NCBI Taxonomy" id="79078"/>
    <lineage>
        <taxon>Eukaryota</taxon>
        <taxon>Viridiplantae</taxon>
        <taxon>Streptophyta</taxon>
        <taxon>Embryophyta</taxon>
        <taxon>Tracheophyta</taxon>
        <taxon>Spermatophyta</taxon>
        <taxon>Magnoliopsida</taxon>
        <taxon>eudicotyledons</taxon>
        <taxon>Gunneridae</taxon>
        <taxon>Pentapetalae</taxon>
        <taxon>rosids</taxon>
        <taxon>fabids</taxon>
        <taxon>Fabales</taxon>
        <taxon>Fabaceae</taxon>
        <taxon>Papilionoideae</taxon>
        <taxon>50 kb inversion clade</taxon>
        <taxon>dalbergioids sensu lato</taxon>
        <taxon>Dalbergieae</taxon>
        <taxon>Pterocarpus clade</taxon>
        <taxon>Stylosanthes</taxon>
    </lineage>
</organism>
<evidence type="ECO:0000256" key="1">
    <source>
        <dbReference type="SAM" id="Coils"/>
    </source>
</evidence>
<keyword evidence="5" id="KW-1185">Reference proteome</keyword>
<gene>
    <name evidence="4" type="ORF">PIB30_021585</name>
</gene>
<feature type="region of interest" description="Disordered" evidence="2">
    <location>
        <begin position="372"/>
        <end position="409"/>
    </location>
</feature>
<accession>A0ABU6U939</accession>
<feature type="region of interest" description="Disordered" evidence="2">
    <location>
        <begin position="304"/>
        <end position="349"/>
    </location>
</feature>
<comment type="caution">
    <text evidence="4">The sequence shown here is derived from an EMBL/GenBank/DDBJ whole genome shotgun (WGS) entry which is preliminary data.</text>
</comment>
<evidence type="ECO:0000313" key="5">
    <source>
        <dbReference type="Proteomes" id="UP001341840"/>
    </source>
</evidence>
<feature type="compositionally biased region" description="Basic residues" evidence="2">
    <location>
        <begin position="122"/>
        <end position="131"/>
    </location>
</feature>
<dbReference type="SUPFAM" id="SSF49879">
    <property type="entry name" value="SMAD/FHA domain"/>
    <property type="match status" value="1"/>
</dbReference>
<dbReference type="InterPro" id="IPR008984">
    <property type="entry name" value="SMAD_FHA_dom_sf"/>
</dbReference>
<dbReference type="PROSITE" id="PS50006">
    <property type="entry name" value="FHA_DOMAIN"/>
    <property type="match status" value="1"/>
</dbReference>
<dbReference type="InterPro" id="IPR000253">
    <property type="entry name" value="FHA_dom"/>
</dbReference>
<feature type="domain" description="FHA" evidence="3">
    <location>
        <begin position="28"/>
        <end position="78"/>
    </location>
</feature>
<dbReference type="InterPro" id="IPR050923">
    <property type="entry name" value="Cell_Proc_Reg/RNA_Proc"/>
</dbReference>
<feature type="compositionally biased region" description="Acidic residues" evidence="2">
    <location>
        <begin position="378"/>
        <end position="394"/>
    </location>
</feature>
<feature type="region of interest" description="Disordered" evidence="2">
    <location>
        <begin position="183"/>
        <end position="253"/>
    </location>
</feature>
<evidence type="ECO:0000256" key="2">
    <source>
        <dbReference type="SAM" id="MobiDB-lite"/>
    </source>
</evidence>
<dbReference type="Pfam" id="PF00498">
    <property type="entry name" value="FHA"/>
    <property type="match status" value="1"/>
</dbReference>
<sequence length="466" mass="51269">MEPPRLKLLMLRGPRQGESFHYPPGTAVKLGRLVRGNTIALKDPGISTKHLSILTESGQWVLRDLDSSNGTIIDGATISPNTPFNLCDGATIKIGERTSIQVVFVHHHDNAAASVPPEPKRNPLRRGRPRKAQVQSIEENNNNDAEGSEIVPPPESKRVTRNQKNKIVGFDVAAAVSESGAMDLDAPIEEPKKARGSRKPKSVVEISDSDSDAVNAAPGEGVAVVEEPKKTRLTRNSKKKESVVQVSDSSAVDDTLEKVVVAEPKKTRVTRSSKKKGGIVDEATASVVPKEKVAVAVEEPTETWVSRDSKKGKSLIRSSPAQNSEYEVRVENVEPKETMDGDKSKELEEEYGRQAFEMVEDGKVDEIVEQCAQGSQLEEGDEIDDDGGGSDEDGNSVKEGGEDCSVQKEDRDWADLEKMSLGEWFDFLEVHLAKQIIDETEEMIESMKSKAERLRQYIKQHKTEQQ</sequence>
<feature type="compositionally biased region" description="Low complexity" evidence="2">
    <location>
        <begin position="243"/>
        <end position="253"/>
    </location>
</feature>
<protein>
    <recommendedName>
        <fullName evidence="3">FHA domain-containing protein</fullName>
    </recommendedName>
</protein>
<feature type="compositionally biased region" description="Basic and acidic residues" evidence="2">
    <location>
        <begin position="395"/>
        <end position="409"/>
    </location>
</feature>
<keyword evidence="1" id="KW-0175">Coiled coil</keyword>
<proteinExistence type="predicted"/>
<feature type="compositionally biased region" description="Basic and acidic residues" evidence="2">
    <location>
        <begin position="326"/>
        <end position="349"/>
    </location>
</feature>
<name>A0ABU6U939_9FABA</name>
<dbReference type="Gene3D" id="2.60.200.20">
    <property type="match status" value="1"/>
</dbReference>
<feature type="compositionally biased region" description="Polar residues" evidence="2">
    <location>
        <begin position="133"/>
        <end position="145"/>
    </location>
</feature>
<feature type="coiled-coil region" evidence="1">
    <location>
        <begin position="430"/>
        <end position="464"/>
    </location>
</feature>
<dbReference type="Proteomes" id="UP001341840">
    <property type="component" value="Unassembled WGS sequence"/>
</dbReference>
<reference evidence="4 5" key="1">
    <citation type="journal article" date="2023" name="Plants (Basel)">
        <title>Bridging the Gap: Combining Genomics and Transcriptomics Approaches to Understand Stylosanthes scabra, an Orphan Legume from the Brazilian Caatinga.</title>
        <authorList>
            <person name="Ferreira-Neto J.R.C."/>
            <person name="da Silva M.D."/>
            <person name="Binneck E."/>
            <person name="de Melo N.F."/>
            <person name="da Silva R.H."/>
            <person name="de Melo A.L.T.M."/>
            <person name="Pandolfi V."/>
            <person name="Bustamante F.O."/>
            <person name="Brasileiro-Vidal A.C."/>
            <person name="Benko-Iseppon A.M."/>
        </authorList>
    </citation>
    <scope>NUCLEOTIDE SEQUENCE [LARGE SCALE GENOMIC DNA]</scope>
    <source>
        <tissue evidence="4">Leaves</tissue>
    </source>
</reference>
<feature type="region of interest" description="Disordered" evidence="2">
    <location>
        <begin position="111"/>
        <end position="163"/>
    </location>
</feature>
<evidence type="ECO:0000259" key="3">
    <source>
        <dbReference type="PROSITE" id="PS50006"/>
    </source>
</evidence>
<dbReference type="EMBL" id="JASCZI010120900">
    <property type="protein sequence ID" value="MED6157242.1"/>
    <property type="molecule type" value="Genomic_DNA"/>
</dbReference>
<dbReference type="SMART" id="SM00240">
    <property type="entry name" value="FHA"/>
    <property type="match status" value="1"/>
</dbReference>